<keyword evidence="2" id="KW-0677">Repeat</keyword>
<dbReference type="GO" id="GO:0071011">
    <property type="term" value="C:precatalytic spliceosome"/>
    <property type="evidence" value="ECO:0007669"/>
    <property type="project" value="TreeGrafter"/>
</dbReference>
<dbReference type="EMBL" id="JAAECE010000010">
    <property type="protein sequence ID" value="KAF1797132.1"/>
    <property type="molecule type" value="Genomic_DNA"/>
</dbReference>
<dbReference type="Gene3D" id="2.130.10.10">
    <property type="entry name" value="YVTN repeat-like/Quinoprotein amine dehydrogenase"/>
    <property type="match status" value="1"/>
</dbReference>
<dbReference type="GO" id="GO:0000398">
    <property type="term" value="P:mRNA splicing, via spliceosome"/>
    <property type="evidence" value="ECO:0007669"/>
    <property type="project" value="InterPro"/>
</dbReference>
<feature type="region of interest" description="Disordered" evidence="5">
    <location>
        <begin position="1"/>
        <end position="21"/>
    </location>
</feature>
<protein>
    <submittedName>
        <fullName evidence="6">WD40-repeat-containing domain protein</fullName>
    </submittedName>
</protein>
<evidence type="ECO:0000256" key="2">
    <source>
        <dbReference type="ARBA" id="ARBA00022737"/>
    </source>
</evidence>
<dbReference type="SUPFAM" id="SSF50978">
    <property type="entry name" value="WD40 repeat-like"/>
    <property type="match status" value="1"/>
</dbReference>
<sequence length="482" mass="53211">MVAAKRSAPKDEEADVVMETPKINDQLDDMISNSAKKTRIMFSTAYSQAAMDEQESQRVKLTSKIHDEYQDLRTLPEALIKQQKEAAKARMKAKSTTVEEATNDDNDNEKTAVSQLIDSIPEKSTLDKNEGVVALRGKDQFTSDIFGDTLAGSGSLVRRARAKTIRPVWHAPWKLMRVISGHLGWVRAVTVEPGNKWFATGAGDRTIKIWDMASGTLKLSLTGHIATVRGLEVSSRHPYLFSCGEDKMVKCWDLEQNKVIRHYHGHLSGVYSLSLHPTLDVLVTSGRDATARVWDMRTKQAIHVLTGHTSTVSAVKCQEADPQVITGSMDNTIRLWDLAAGKTMGVLTHHKKSVRALALHPTEFGFVSGSADAVKGWKCPEGTFMQNFDRKKAIINTLAVNQDGVIFSGADDGSLSFNDWRSGHNFQSMDTTVQPGSLDAEAGVFCSTFDKTGSRLITGEADKTIKIYKEDENAVKDSDFYQ</sequence>
<comment type="similarity">
    <text evidence="3">Belongs to the WD repeat PRL1/PRL2 family.</text>
</comment>
<evidence type="ECO:0000256" key="5">
    <source>
        <dbReference type="SAM" id="MobiDB-lite"/>
    </source>
</evidence>
<name>A0A8H4EWM1_MUCCL</name>
<feature type="repeat" description="WD" evidence="4">
    <location>
        <begin position="179"/>
        <end position="220"/>
    </location>
</feature>
<evidence type="ECO:0000313" key="6">
    <source>
        <dbReference type="EMBL" id="KAF1797132.1"/>
    </source>
</evidence>
<dbReference type="PROSITE" id="PS00678">
    <property type="entry name" value="WD_REPEATS_1"/>
    <property type="match status" value="2"/>
</dbReference>
<dbReference type="InterPro" id="IPR015943">
    <property type="entry name" value="WD40/YVTN_repeat-like_dom_sf"/>
</dbReference>
<accession>A0A8H4EWM1</accession>
<dbReference type="GO" id="GO:0000974">
    <property type="term" value="C:Prp19 complex"/>
    <property type="evidence" value="ECO:0007669"/>
    <property type="project" value="TreeGrafter"/>
</dbReference>
<keyword evidence="1 4" id="KW-0853">WD repeat</keyword>
<dbReference type="PRINTS" id="PR00320">
    <property type="entry name" value="GPROTEINBRPT"/>
</dbReference>
<dbReference type="InterPro" id="IPR045241">
    <property type="entry name" value="Prp46/PLRG1-like"/>
</dbReference>
<comment type="caution">
    <text evidence="6">The sequence shown here is derived from an EMBL/GenBank/DDBJ whole genome shotgun (WGS) entry which is preliminary data.</text>
</comment>
<dbReference type="CDD" id="cd00200">
    <property type="entry name" value="WD40"/>
    <property type="match status" value="1"/>
</dbReference>
<dbReference type="SMART" id="SM00320">
    <property type="entry name" value="WD40"/>
    <property type="match status" value="7"/>
</dbReference>
<evidence type="ECO:0000313" key="7">
    <source>
        <dbReference type="Proteomes" id="UP000469890"/>
    </source>
</evidence>
<feature type="repeat" description="WD" evidence="4">
    <location>
        <begin position="263"/>
        <end position="304"/>
    </location>
</feature>
<proteinExistence type="inferred from homology"/>
<dbReference type="InterPro" id="IPR001680">
    <property type="entry name" value="WD40_rpt"/>
</dbReference>
<gene>
    <name evidence="6" type="ORF">FB192DRAFT_1402301</name>
</gene>
<organism evidence="6 7">
    <name type="scientific">Mucor circinelloides f. lusitanicus</name>
    <name type="common">Mucor racemosus var. lusitanicus</name>
    <dbReference type="NCBI Taxonomy" id="29924"/>
    <lineage>
        <taxon>Eukaryota</taxon>
        <taxon>Fungi</taxon>
        <taxon>Fungi incertae sedis</taxon>
        <taxon>Mucoromycota</taxon>
        <taxon>Mucoromycotina</taxon>
        <taxon>Mucoromycetes</taxon>
        <taxon>Mucorales</taxon>
        <taxon>Mucorineae</taxon>
        <taxon>Mucoraceae</taxon>
        <taxon>Mucor</taxon>
    </lineage>
</organism>
<evidence type="ECO:0000256" key="4">
    <source>
        <dbReference type="PROSITE-ProRule" id="PRU00221"/>
    </source>
</evidence>
<dbReference type="InterPro" id="IPR019775">
    <property type="entry name" value="WD40_repeat_CS"/>
</dbReference>
<feature type="repeat" description="WD" evidence="4">
    <location>
        <begin position="305"/>
        <end position="346"/>
    </location>
</feature>
<evidence type="ECO:0000256" key="1">
    <source>
        <dbReference type="ARBA" id="ARBA00022574"/>
    </source>
</evidence>
<dbReference type="PANTHER" id="PTHR19923:SF0">
    <property type="entry name" value="PLEIOTROPIC REGULATOR 1"/>
    <property type="match status" value="1"/>
</dbReference>
<dbReference type="FunFam" id="2.130.10.10:FF:000012">
    <property type="entry name" value="Putative pleiotropic regulator 1"/>
    <property type="match status" value="1"/>
</dbReference>
<reference evidence="6 7" key="1">
    <citation type="submission" date="2019-09" db="EMBL/GenBank/DDBJ databases">
        <authorList>
            <consortium name="DOE Joint Genome Institute"/>
            <person name="Mondo S.J."/>
            <person name="Navarro-Mendoza M.I."/>
            <person name="Perez-Arques C."/>
            <person name="Panchal S."/>
            <person name="Nicolas F.E."/>
            <person name="Ganguly P."/>
            <person name="Pangilinan J."/>
            <person name="Grigoriev I."/>
            <person name="Heitman J."/>
            <person name="Sanya K."/>
            <person name="Garre V."/>
        </authorList>
    </citation>
    <scope>NUCLEOTIDE SEQUENCE [LARGE SCALE GENOMIC DNA]</scope>
    <source>
        <strain evidence="6 7">MU402</strain>
    </source>
</reference>
<dbReference type="Pfam" id="PF00400">
    <property type="entry name" value="WD40"/>
    <property type="match status" value="6"/>
</dbReference>
<dbReference type="PROSITE" id="PS50082">
    <property type="entry name" value="WD_REPEATS_2"/>
    <property type="match status" value="4"/>
</dbReference>
<evidence type="ECO:0000256" key="3">
    <source>
        <dbReference type="ARBA" id="ARBA00025726"/>
    </source>
</evidence>
<dbReference type="PANTHER" id="PTHR19923">
    <property type="entry name" value="WD40 REPEAT PROTEINPRL1/PRL2-RELATED"/>
    <property type="match status" value="1"/>
</dbReference>
<dbReference type="AlphaFoldDB" id="A0A8H4EWM1"/>
<dbReference type="InterPro" id="IPR020472">
    <property type="entry name" value="WD40_PAC1"/>
</dbReference>
<dbReference type="PROSITE" id="PS50294">
    <property type="entry name" value="WD_REPEATS_REGION"/>
    <property type="match status" value="4"/>
</dbReference>
<dbReference type="Proteomes" id="UP000469890">
    <property type="component" value="Unassembled WGS sequence"/>
</dbReference>
<dbReference type="InterPro" id="IPR036322">
    <property type="entry name" value="WD40_repeat_dom_sf"/>
</dbReference>
<feature type="repeat" description="WD" evidence="4">
    <location>
        <begin position="221"/>
        <end position="262"/>
    </location>
</feature>
<dbReference type="GO" id="GO:0071013">
    <property type="term" value="C:catalytic step 2 spliceosome"/>
    <property type="evidence" value="ECO:0007669"/>
    <property type="project" value="TreeGrafter"/>
</dbReference>